<accession>A0A1X0BA35</accession>
<dbReference type="Proteomes" id="UP000192448">
    <property type="component" value="Unassembled WGS sequence"/>
</dbReference>
<keyword evidence="3" id="KW-1185">Reference proteome</keyword>
<dbReference type="AlphaFoldDB" id="A0A1X0BA35"/>
<dbReference type="RefSeq" id="WP_083161130.1">
    <property type="nucleotide sequence ID" value="NZ_MVHF01000003.1"/>
</dbReference>
<gene>
    <name evidence="2" type="ORF">BST13_04765</name>
</gene>
<evidence type="ECO:0008006" key="4">
    <source>
        <dbReference type="Google" id="ProtNLM"/>
    </source>
</evidence>
<organism evidence="2 3">
    <name type="scientific">Mycobacterium aquaticum</name>
    <dbReference type="NCBI Taxonomy" id="1927124"/>
    <lineage>
        <taxon>Bacteria</taxon>
        <taxon>Bacillati</taxon>
        <taxon>Actinomycetota</taxon>
        <taxon>Actinomycetes</taxon>
        <taxon>Mycobacteriales</taxon>
        <taxon>Mycobacteriaceae</taxon>
        <taxon>Mycobacterium</taxon>
    </lineage>
</organism>
<evidence type="ECO:0000313" key="3">
    <source>
        <dbReference type="Proteomes" id="UP000192448"/>
    </source>
</evidence>
<dbReference type="EMBL" id="MVHF01000003">
    <property type="protein sequence ID" value="ORA38696.1"/>
    <property type="molecule type" value="Genomic_DNA"/>
</dbReference>
<proteinExistence type="predicted"/>
<evidence type="ECO:0000256" key="1">
    <source>
        <dbReference type="SAM" id="MobiDB-lite"/>
    </source>
</evidence>
<sequence length="69" mass="7037">MSASKGNLKPGQAAPASGQYPIVGPRGGDTGKERTAIQGRPLPPTPKPGQTYGKPDRTHNGAGTGSRKK</sequence>
<reference evidence="2 3" key="1">
    <citation type="submission" date="2017-02" db="EMBL/GenBank/DDBJ databases">
        <title>The new phylogeny of genus Mycobacterium.</title>
        <authorList>
            <person name="Tortoli E."/>
            <person name="Trovato A."/>
            <person name="Cirillo D.M."/>
        </authorList>
    </citation>
    <scope>NUCLEOTIDE SEQUENCE [LARGE SCALE GENOMIC DNA]</scope>
    <source>
        <strain evidence="2 3">RW6</strain>
    </source>
</reference>
<comment type="caution">
    <text evidence="2">The sequence shown here is derived from an EMBL/GenBank/DDBJ whole genome shotgun (WGS) entry which is preliminary data.</text>
</comment>
<dbReference type="OrthoDB" id="2629154at2"/>
<protein>
    <recommendedName>
        <fullName evidence="4">YjzC family protein</fullName>
    </recommendedName>
</protein>
<name>A0A1X0BA35_9MYCO</name>
<feature type="region of interest" description="Disordered" evidence="1">
    <location>
        <begin position="1"/>
        <end position="69"/>
    </location>
</feature>
<dbReference type="STRING" id="1927124.BST13_04765"/>
<evidence type="ECO:0000313" key="2">
    <source>
        <dbReference type="EMBL" id="ORA38696.1"/>
    </source>
</evidence>